<organism evidence="7 8">
    <name type="scientific">Brachypteracias leptosomus</name>
    <name type="common">short-legged ground-roller</name>
    <dbReference type="NCBI Taxonomy" id="135165"/>
    <lineage>
        <taxon>Eukaryota</taxon>
        <taxon>Metazoa</taxon>
        <taxon>Chordata</taxon>
        <taxon>Craniata</taxon>
        <taxon>Vertebrata</taxon>
        <taxon>Euteleostomi</taxon>
        <taxon>Archelosauria</taxon>
        <taxon>Archosauria</taxon>
        <taxon>Dinosauria</taxon>
        <taxon>Saurischia</taxon>
        <taxon>Theropoda</taxon>
        <taxon>Coelurosauria</taxon>
        <taxon>Aves</taxon>
        <taxon>Neognathae</taxon>
        <taxon>Neoaves</taxon>
        <taxon>Telluraves</taxon>
        <taxon>Coraciimorphae</taxon>
        <taxon>Coraciiformes</taxon>
        <taxon>Brachypteraciidae</taxon>
        <taxon>Brachypteracias</taxon>
    </lineage>
</organism>
<dbReference type="InterPro" id="IPR000232">
    <property type="entry name" value="HSF_DNA-bd"/>
</dbReference>
<evidence type="ECO:0000256" key="1">
    <source>
        <dbReference type="ARBA" id="ARBA00004123"/>
    </source>
</evidence>
<comment type="caution">
    <text evidence="7">The sequence shown here is derived from an EMBL/GenBank/DDBJ whole genome shotgun (WGS) entry which is preliminary data.</text>
</comment>
<reference evidence="7 8" key="1">
    <citation type="submission" date="2019-09" db="EMBL/GenBank/DDBJ databases">
        <title>Bird 10,000 Genomes (B10K) Project - Family phase.</title>
        <authorList>
            <person name="Zhang G."/>
        </authorList>
    </citation>
    <scope>NUCLEOTIDE SEQUENCE [LARGE SCALE GENOMIC DNA]</scope>
    <source>
        <strain evidence="7">B10K-DU-012-52</strain>
    </source>
</reference>
<evidence type="ECO:0000256" key="5">
    <source>
        <dbReference type="RuleBase" id="RU004020"/>
    </source>
</evidence>
<comment type="similarity">
    <text evidence="2 5">Belongs to the HSF family.</text>
</comment>
<dbReference type="SUPFAM" id="SSF46785">
    <property type="entry name" value="Winged helix' DNA-binding domain"/>
    <property type="match status" value="1"/>
</dbReference>
<dbReference type="GO" id="GO:0003700">
    <property type="term" value="F:DNA-binding transcription factor activity"/>
    <property type="evidence" value="ECO:0007669"/>
    <property type="project" value="InterPro"/>
</dbReference>
<dbReference type="AlphaFoldDB" id="A0A7L2VGX0"/>
<proteinExistence type="inferred from homology"/>
<dbReference type="EMBL" id="VYZX01013322">
    <property type="protein sequence ID" value="NXS56187.1"/>
    <property type="molecule type" value="Genomic_DNA"/>
</dbReference>
<protein>
    <submittedName>
        <fullName evidence="7">HSF5 protein</fullName>
    </submittedName>
</protein>
<dbReference type="Pfam" id="PF00447">
    <property type="entry name" value="HSF_DNA-bind"/>
    <property type="match status" value="1"/>
</dbReference>
<dbReference type="GO" id="GO:0043565">
    <property type="term" value="F:sequence-specific DNA binding"/>
    <property type="evidence" value="ECO:0007669"/>
    <property type="project" value="InterPro"/>
</dbReference>
<feature type="non-terminal residue" evidence="7">
    <location>
        <position position="148"/>
    </location>
</feature>
<comment type="subcellular location">
    <subcellularLocation>
        <location evidence="1">Nucleus</location>
    </subcellularLocation>
</comment>
<dbReference type="SMART" id="SM00415">
    <property type="entry name" value="HSF"/>
    <property type="match status" value="1"/>
</dbReference>
<dbReference type="PANTHER" id="PTHR10015">
    <property type="entry name" value="HEAT SHOCK TRANSCRIPTION FACTOR"/>
    <property type="match status" value="1"/>
</dbReference>
<sequence>PSSVNPESFPAKLWRLVNSPPFQSIRWDPSGQGLLIDEQQFMREVLSGGDGAAGAAELFKTKKFTSIIRQLNLYGFHKVASGLVVEQRPGPGAGGGCSAWALHHYHSPHFLRGRPDLLVYLKRLTASNKAKEAASPGLSSRQPRSYRQ</sequence>
<accession>A0A7L2VGX0</accession>
<evidence type="ECO:0000256" key="4">
    <source>
        <dbReference type="ARBA" id="ARBA00023242"/>
    </source>
</evidence>
<gene>
    <name evidence="7" type="primary">Hsf5</name>
    <name evidence="7" type="ORF">BRALEP_R05988</name>
</gene>
<evidence type="ECO:0000259" key="6">
    <source>
        <dbReference type="SMART" id="SM00415"/>
    </source>
</evidence>
<keyword evidence="8" id="KW-1185">Reference proteome</keyword>
<keyword evidence="4" id="KW-0539">Nucleus</keyword>
<evidence type="ECO:0000313" key="8">
    <source>
        <dbReference type="Proteomes" id="UP000520535"/>
    </source>
</evidence>
<feature type="domain" description="HSF-type DNA-binding" evidence="6">
    <location>
        <begin position="5"/>
        <end position="124"/>
    </location>
</feature>
<dbReference type="Gene3D" id="1.10.10.10">
    <property type="entry name" value="Winged helix-like DNA-binding domain superfamily/Winged helix DNA-binding domain"/>
    <property type="match status" value="1"/>
</dbReference>
<dbReference type="InterPro" id="IPR036390">
    <property type="entry name" value="WH_DNA-bd_sf"/>
</dbReference>
<evidence type="ECO:0000313" key="7">
    <source>
        <dbReference type="EMBL" id="NXS56187.1"/>
    </source>
</evidence>
<evidence type="ECO:0000256" key="2">
    <source>
        <dbReference type="ARBA" id="ARBA00006403"/>
    </source>
</evidence>
<name>A0A7L2VGX0_9AVES</name>
<dbReference type="Proteomes" id="UP000520535">
    <property type="component" value="Unassembled WGS sequence"/>
</dbReference>
<dbReference type="InterPro" id="IPR036388">
    <property type="entry name" value="WH-like_DNA-bd_sf"/>
</dbReference>
<dbReference type="GO" id="GO:0005634">
    <property type="term" value="C:nucleus"/>
    <property type="evidence" value="ECO:0007669"/>
    <property type="project" value="UniProtKB-SubCell"/>
</dbReference>
<feature type="non-terminal residue" evidence="7">
    <location>
        <position position="1"/>
    </location>
</feature>
<dbReference type="PANTHER" id="PTHR10015:SF278">
    <property type="entry name" value="HEAT SHOCK FACTOR PROTEIN 5"/>
    <property type="match status" value="1"/>
</dbReference>
<dbReference type="OrthoDB" id="6418155at2759"/>
<evidence type="ECO:0000256" key="3">
    <source>
        <dbReference type="ARBA" id="ARBA00023125"/>
    </source>
</evidence>
<keyword evidence="3" id="KW-0238">DNA-binding</keyword>